<proteinExistence type="inferred from homology"/>
<gene>
    <name evidence="3" type="ORF">C6N40_01480</name>
</gene>
<dbReference type="Gene3D" id="3.40.1740.10">
    <property type="entry name" value="VC0467-like"/>
    <property type="match status" value="1"/>
</dbReference>
<protein>
    <recommendedName>
        <fullName evidence="2">UPF0301 protein C6N40_01480</fullName>
    </recommendedName>
</protein>
<dbReference type="PANTHER" id="PTHR30327:SF1">
    <property type="entry name" value="UPF0301 PROTEIN YQGE"/>
    <property type="match status" value="1"/>
</dbReference>
<dbReference type="NCBIfam" id="NF001266">
    <property type="entry name" value="PRK00228.1-1"/>
    <property type="match status" value="1"/>
</dbReference>
<comment type="caution">
    <text evidence="3">The sequence shown here is derived from an EMBL/GenBank/DDBJ whole genome shotgun (WGS) entry which is preliminary data.</text>
</comment>
<dbReference type="GO" id="GO:0005829">
    <property type="term" value="C:cytosol"/>
    <property type="evidence" value="ECO:0007669"/>
    <property type="project" value="TreeGrafter"/>
</dbReference>
<evidence type="ECO:0000313" key="4">
    <source>
        <dbReference type="Proteomes" id="UP000241736"/>
    </source>
</evidence>
<dbReference type="Pfam" id="PF02622">
    <property type="entry name" value="DUF179"/>
    <property type="match status" value="1"/>
</dbReference>
<keyword evidence="4" id="KW-1185">Reference proteome</keyword>
<dbReference type="SUPFAM" id="SSF143456">
    <property type="entry name" value="VC0467-like"/>
    <property type="match status" value="1"/>
</dbReference>
<dbReference type="OrthoDB" id="9807486at2"/>
<name>A0A2P6MD03_9GAMM</name>
<reference evidence="3 4" key="1">
    <citation type="submission" date="2018-03" db="EMBL/GenBank/DDBJ databases">
        <title>Arenimonas caeni sp. nov., isolated from activated sludge.</title>
        <authorList>
            <person name="Liu H."/>
        </authorList>
    </citation>
    <scope>NUCLEOTIDE SEQUENCE [LARGE SCALE GENOMIC DNA]</scope>
    <source>
        <strain evidence="4">z29</strain>
    </source>
</reference>
<evidence type="ECO:0000256" key="2">
    <source>
        <dbReference type="HAMAP-Rule" id="MF_00758"/>
    </source>
</evidence>
<dbReference type="AlphaFoldDB" id="A0A2P6MD03"/>
<comment type="similarity">
    <text evidence="1 2">Belongs to the UPF0301 (AlgH) family.</text>
</comment>
<evidence type="ECO:0000256" key="1">
    <source>
        <dbReference type="ARBA" id="ARBA00009600"/>
    </source>
</evidence>
<sequence length="187" mass="20268">MAEPRSLAEHFLIAMPAMDDPNFFRSVTLVCQHDDEGAMGLVINHPADYRFGELLGQMKLETSDASLADRPVLAGGPVQPDRGFVLHDDPRPWDSSLRLGNGLAVTTSRDILEAIARGEGPARWHLALGYAGWTAGQLEDELAANSWLTVPADAGILFDTPVELRWRAAAGRLGVDLDRLADYAGHA</sequence>
<dbReference type="HAMAP" id="MF_00758">
    <property type="entry name" value="UPF0301"/>
    <property type="match status" value="1"/>
</dbReference>
<dbReference type="PANTHER" id="PTHR30327">
    <property type="entry name" value="UNCHARACTERIZED PROTEIN YQGE"/>
    <property type="match status" value="1"/>
</dbReference>
<evidence type="ECO:0000313" key="3">
    <source>
        <dbReference type="EMBL" id="PRH83839.1"/>
    </source>
</evidence>
<dbReference type="RefSeq" id="WP_106989226.1">
    <property type="nucleotide sequence ID" value="NZ_KZ679084.1"/>
</dbReference>
<accession>A0A2P6MD03</accession>
<dbReference type="Proteomes" id="UP000241736">
    <property type="component" value="Unassembled WGS sequence"/>
</dbReference>
<dbReference type="InterPro" id="IPR003774">
    <property type="entry name" value="AlgH-like"/>
</dbReference>
<organism evidence="3 4">
    <name type="scientific">Arenimonas caeni</name>
    <dbReference type="NCBI Taxonomy" id="2058085"/>
    <lineage>
        <taxon>Bacteria</taxon>
        <taxon>Pseudomonadati</taxon>
        <taxon>Pseudomonadota</taxon>
        <taxon>Gammaproteobacteria</taxon>
        <taxon>Lysobacterales</taxon>
        <taxon>Lysobacteraceae</taxon>
        <taxon>Arenimonas</taxon>
    </lineage>
</organism>
<dbReference type="EMBL" id="PVLF01000001">
    <property type="protein sequence ID" value="PRH83839.1"/>
    <property type="molecule type" value="Genomic_DNA"/>
</dbReference>